<comment type="caution">
    <text evidence="1">The sequence shown here is derived from an EMBL/GenBank/DDBJ whole genome shotgun (WGS) entry which is preliminary data.</text>
</comment>
<organism evidence="1 2">
    <name type="scientific">Mycena maculata</name>
    <dbReference type="NCBI Taxonomy" id="230809"/>
    <lineage>
        <taxon>Eukaryota</taxon>
        <taxon>Fungi</taxon>
        <taxon>Dikarya</taxon>
        <taxon>Basidiomycota</taxon>
        <taxon>Agaricomycotina</taxon>
        <taxon>Agaricomycetes</taxon>
        <taxon>Agaricomycetidae</taxon>
        <taxon>Agaricales</taxon>
        <taxon>Marasmiineae</taxon>
        <taxon>Mycenaceae</taxon>
        <taxon>Mycena</taxon>
    </lineage>
</organism>
<reference evidence="1" key="1">
    <citation type="submission" date="2023-03" db="EMBL/GenBank/DDBJ databases">
        <title>Massive genome expansion in bonnet fungi (Mycena s.s.) driven by repeated elements and novel gene families across ecological guilds.</title>
        <authorList>
            <consortium name="Lawrence Berkeley National Laboratory"/>
            <person name="Harder C.B."/>
            <person name="Miyauchi S."/>
            <person name="Viragh M."/>
            <person name="Kuo A."/>
            <person name="Thoen E."/>
            <person name="Andreopoulos B."/>
            <person name="Lu D."/>
            <person name="Skrede I."/>
            <person name="Drula E."/>
            <person name="Henrissat B."/>
            <person name="Morin E."/>
            <person name="Kohler A."/>
            <person name="Barry K."/>
            <person name="LaButti K."/>
            <person name="Morin E."/>
            <person name="Salamov A."/>
            <person name="Lipzen A."/>
            <person name="Mereny Z."/>
            <person name="Hegedus B."/>
            <person name="Baldrian P."/>
            <person name="Stursova M."/>
            <person name="Weitz H."/>
            <person name="Taylor A."/>
            <person name="Grigoriev I.V."/>
            <person name="Nagy L.G."/>
            <person name="Martin F."/>
            <person name="Kauserud H."/>
        </authorList>
    </citation>
    <scope>NUCLEOTIDE SEQUENCE</scope>
    <source>
        <strain evidence="1">CBHHK188m</strain>
    </source>
</reference>
<keyword evidence="2" id="KW-1185">Reference proteome</keyword>
<evidence type="ECO:0000313" key="1">
    <source>
        <dbReference type="EMBL" id="KAJ7734344.1"/>
    </source>
</evidence>
<proteinExistence type="predicted"/>
<dbReference type="AlphaFoldDB" id="A0AAD7MVD3"/>
<sequence length="224" mass="25075">MQPTFDTDQSRGAFRTYYFSLHRGSVSTPRMSKGVNDNLSLYEELKVVSEPVRAYVAAIFKAEFPLLSERYSEVADMIHAKFPHLEAAFYPFASYCVNVSARGVVTLPHIDMQNLGPGLCCVIPFGFFDAALDCKLIIEELGFIFQVSAATPIFFPSALFTHYNSKLVTMGMRGSIVAWTGASLFQYVDLGCRSVGDLSKEERNKYHTALKDSVLMGFDKFPRK</sequence>
<accession>A0AAD7MVD3</accession>
<evidence type="ECO:0000313" key="2">
    <source>
        <dbReference type="Proteomes" id="UP001215280"/>
    </source>
</evidence>
<dbReference type="EMBL" id="JARJLG010000162">
    <property type="protein sequence ID" value="KAJ7734344.1"/>
    <property type="molecule type" value="Genomic_DNA"/>
</dbReference>
<name>A0AAD7MVD3_9AGAR</name>
<protein>
    <submittedName>
        <fullName evidence="1">Uncharacterized protein</fullName>
    </submittedName>
</protein>
<gene>
    <name evidence="1" type="ORF">DFH07DRAFT_754431</name>
</gene>
<dbReference type="Gene3D" id="3.60.130.30">
    <property type="match status" value="1"/>
</dbReference>
<dbReference type="Proteomes" id="UP001215280">
    <property type="component" value="Unassembled WGS sequence"/>
</dbReference>